<sequence length="420" mass="43518">MGEPRPDDRLIWILLAACVTLVGTLLTQSSLNVVLPVMEREWGVSHGTSGTLFAVYQAGYILASAAFLLSMDRLRARGAAGYPLWLPALVAAAAGTAFPLLAGGVVSAGVLRFLAGVGLGGVYMPGLNLLARQIPPERRGRYVGLYVASFILAQGVSLAATGSLVSRLGWRESYLVMGLASWVAPAAGLLVVRLLPAREEVRPDAAAAPRPARRSGWLPASGVFAASLVYAGHNWELYGVRSWLTPYLAQAFEGSQGLTAAITQAAWLNAGTVLLGALSTGVGGAVSDRLGRIRTAAVLLVASSVTTALLGWSGHWPLSLLVTLLVLSGLSLNADSPIYSTMVTEMADPARLGRAQAWQTVLGFGAAGISPWVLGLVADRWGWGVAFGGGAAGAWAGLVVLARLALAGAPTAVHPTASRR</sequence>
<evidence type="ECO:0000256" key="3">
    <source>
        <dbReference type="ARBA" id="ARBA00022475"/>
    </source>
</evidence>
<dbReference type="GO" id="GO:0022857">
    <property type="term" value="F:transmembrane transporter activity"/>
    <property type="evidence" value="ECO:0007669"/>
    <property type="project" value="InterPro"/>
</dbReference>
<dbReference type="PROSITE" id="PS50850">
    <property type="entry name" value="MFS"/>
    <property type="match status" value="1"/>
</dbReference>
<evidence type="ECO:0000313" key="10">
    <source>
        <dbReference type="Proteomes" id="UP000065807"/>
    </source>
</evidence>
<keyword evidence="6 7" id="KW-0472">Membrane</keyword>
<protein>
    <submittedName>
        <fullName evidence="9">MFS transporter</fullName>
    </submittedName>
</protein>
<dbReference type="Gene3D" id="1.20.1250.20">
    <property type="entry name" value="MFS general substrate transporter like domains"/>
    <property type="match status" value="2"/>
</dbReference>
<feature type="transmembrane region" description="Helical" evidence="7">
    <location>
        <begin position="113"/>
        <end position="131"/>
    </location>
</feature>
<reference evidence="10" key="2">
    <citation type="journal article" date="2016" name="Int. J. Syst. Evol. Microbiol.">
        <title>Complete genome sequence and cell structure of Limnochorda pilosa, a Gram-negative spore-former within the phylum Firmicutes.</title>
        <authorList>
            <person name="Watanabe M."/>
            <person name="Kojima H."/>
            <person name="Fukui M."/>
        </authorList>
    </citation>
    <scope>NUCLEOTIDE SEQUENCE [LARGE SCALE GENOMIC DNA]</scope>
    <source>
        <strain evidence="10">HC45</strain>
    </source>
</reference>
<dbReference type="PANTHER" id="PTHR43124">
    <property type="entry name" value="PURINE EFFLUX PUMP PBUE"/>
    <property type="match status" value="1"/>
</dbReference>
<evidence type="ECO:0000256" key="2">
    <source>
        <dbReference type="ARBA" id="ARBA00022448"/>
    </source>
</evidence>
<accession>A0A0K2SH50</accession>
<keyword evidence="2" id="KW-0813">Transport</keyword>
<dbReference type="AlphaFoldDB" id="A0A0K2SH50"/>
<feature type="transmembrane region" description="Helical" evidence="7">
    <location>
        <begin position="318"/>
        <end position="336"/>
    </location>
</feature>
<feature type="transmembrane region" description="Helical" evidence="7">
    <location>
        <begin position="266"/>
        <end position="286"/>
    </location>
</feature>
<feature type="transmembrane region" description="Helical" evidence="7">
    <location>
        <begin position="51"/>
        <end position="70"/>
    </location>
</feature>
<dbReference type="EMBL" id="AP014924">
    <property type="protein sequence ID" value="BAS26446.1"/>
    <property type="molecule type" value="Genomic_DNA"/>
</dbReference>
<feature type="transmembrane region" description="Helical" evidence="7">
    <location>
        <begin position="143"/>
        <end position="162"/>
    </location>
</feature>
<feature type="transmembrane region" description="Helical" evidence="7">
    <location>
        <begin position="82"/>
        <end position="101"/>
    </location>
</feature>
<dbReference type="Pfam" id="PF07690">
    <property type="entry name" value="MFS_1"/>
    <property type="match status" value="1"/>
</dbReference>
<reference evidence="10" key="1">
    <citation type="submission" date="2015-07" db="EMBL/GenBank/DDBJ databases">
        <title>Complete genome sequence and phylogenetic analysis of Limnochorda pilosa.</title>
        <authorList>
            <person name="Watanabe M."/>
            <person name="Kojima H."/>
            <person name="Fukui M."/>
        </authorList>
    </citation>
    <scope>NUCLEOTIDE SEQUENCE [LARGE SCALE GENOMIC DNA]</scope>
    <source>
        <strain evidence="10">HC45</strain>
    </source>
</reference>
<feature type="transmembrane region" description="Helical" evidence="7">
    <location>
        <begin position="383"/>
        <end position="406"/>
    </location>
</feature>
<gene>
    <name evidence="9" type="ORF">LIP_0589</name>
</gene>
<dbReference type="InterPro" id="IPR050189">
    <property type="entry name" value="MFS_Efflux_Transporters"/>
</dbReference>
<comment type="subcellular location">
    <subcellularLocation>
        <location evidence="1">Cell membrane</location>
        <topology evidence="1">Multi-pass membrane protein</topology>
    </subcellularLocation>
</comment>
<feature type="transmembrane region" description="Helical" evidence="7">
    <location>
        <begin position="12"/>
        <end position="31"/>
    </location>
</feature>
<keyword evidence="10" id="KW-1185">Reference proteome</keyword>
<dbReference type="Proteomes" id="UP000065807">
    <property type="component" value="Chromosome"/>
</dbReference>
<keyword evidence="5 7" id="KW-1133">Transmembrane helix</keyword>
<feature type="transmembrane region" description="Helical" evidence="7">
    <location>
        <begin position="174"/>
        <end position="195"/>
    </location>
</feature>
<feature type="transmembrane region" description="Helical" evidence="7">
    <location>
        <begin position="216"/>
        <end position="233"/>
    </location>
</feature>
<evidence type="ECO:0000256" key="7">
    <source>
        <dbReference type="SAM" id="Phobius"/>
    </source>
</evidence>
<keyword evidence="3" id="KW-1003">Cell membrane</keyword>
<feature type="domain" description="Major facilitator superfamily (MFS) profile" evidence="8">
    <location>
        <begin position="13"/>
        <end position="420"/>
    </location>
</feature>
<dbReference type="PANTHER" id="PTHR43124:SF3">
    <property type="entry name" value="CHLORAMPHENICOL EFFLUX PUMP RV0191"/>
    <property type="match status" value="1"/>
</dbReference>
<dbReference type="InterPro" id="IPR011701">
    <property type="entry name" value="MFS"/>
</dbReference>
<evidence type="ECO:0000313" key="9">
    <source>
        <dbReference type="EMBL" id="BAS26446.1"/>
    </source>
</evidence>
<dbReference type="InterPro" id="IPR036259">
    <property type="entry name" value="MFS_trans_sf"/>
</dbReference>
<dbReference type="KEGG" id="lpil:LIP_0589"/>
<evidence type="ECO:0000256" key="1">
    <source>
        <dbReference type="ARBA" id="ARBA00004651"/>
    </source>
</evidence>
<organism evidence="9 10">
    <name type="scientific">Limnochorda pilosa</name>
    <dbReference type="NCBI Taxonomy" id="1555112"/>
    <lineage>
        <taxon>Bacteria</taxon>
        <taxon>Bacillati</taxon>
        <taxon>Bacillota</taxon>
        <taxon>Limnochordia</taxon>
        <taxon>Limnochordales</taxon>
        <taxon>Limnochordaceae</taxon>
        <taxon>Limnochorda</taxon>
    </lineage>
</organism>
<dbReference type="SUPFAM" id="SSF103473">
    <property type="entry name" value="MFS general substrate transporter"/>
    <property type="match status" value="1"/>
</dbReference>
<evidence type="ECO:0000256" key="4">
    <source>
        <dbReference type="ARBA" id="ARBA00022692"/>
    </source>
</evidence>
<proteinExistence type="predicted"/>
<feature type="transmembrane region" description="Helical" evidence="7">
    <location>
        <begin position="357"/>
        <end position="377"/>
    </location>
</feature>
<keyword evidence="4 7" id="KW-0812">Transmembrane</keyword>
<evidence type="ECO:0000256" key="6">
    <source>
        <dbReference type="ARBA" id="ARBA00023136"/>
    </source>
</evidence>
<dbReference type="GO" id="GO:0005886">
    <property type="term" value="C:plasma membrane"/>
    <property type="evidence" value="ECO:0007669"/>
    <property type="project" value="UniProtKB-SubCell"/>
</dbReference>
<evidence type="ECO:0000256" key="5">
    <source>
        <dbReference type="ARBA" id="ARBA00022989"/>
    </source>
</evidence>
<evidence type="ECO:0000259" key="8">
    <source>
        <dbReference type="PROSITE" id="PS50850"/>
    </source>
</evidence>
<dbReference type="InterPro" id="IPR020846">
    <property type="entry name" value="MFS_dom"/>
</dbReference>
<name>A0A0K2SH50_LIMPI</name>